<dbReference type="GO" id="GO:0046872">
    <property type="term" value="F:metal ion binding"/>
    <property type="evidence" value="ECO:0007669"/>
    <property type="project" value="UniProtKB-KW"/>
</dbReference>
<feature type="transmembrane region" description="Helical" evidence="8">
    <location>
        <begin position="49"/>
        <end position="76"/>
    </location>
</feature>
<evidence type="ECO:0000256" key="6">
    <source>
        <dbReference type="ARBA" id="ARBA00023136"/>
    </source>
</evidence>
<dbReference type="EMBL" id="CP025682">
    <property type="protein sequence ID" value="AUN95765.1"/>
    <property type="molecule type" value="Genomic_DNA"/>
</dbReference>
<feature type="transmembrane region" description="Helical" evidence="8">
    <location>
        <begin position="88"/>
        <end position="106"/>
    </location>
</feature>
<keyword evidence="3 9" id="KW-0808">Transferase</keyword>
<keyword evidence="5 8" id="KW-1133">Transmembrane helix</keyword>
<dbReference type="GO" id="GO:0071555">
    <property type="term" value="P:cell wall organization"/>
    <property type="evidence" value="ECO:0007669"/>
    <property type="project" value="TreeGrafter"/>
</dbReference>
<feature type="binding site" evidence="7">
    <location>
        <position position="189"/>
    </location>
    <ligand>
        <name>Mg(2+)</name>
        <dbReference type="ChEBI" id="CHEBI:18420"/>
    </ligand>
</feature>
<dbReference type="InterPro" id="IPR000715">
    <property type="entry name" value="Glycosyl_transferase_4"/>
</dbReference>
<dbReference type="GO" id="GO:0009103">
    <property type="term" value="P:lipopolysaccharide biosynthetic process"/>
    <property type="evidence" value="ECO:0007669"/>
    <property type="project" value="TreeGrafter"/>
</dbReference>
<proteinExistence type="predicted"/>
<dbReference type="OrthoDB" id="9783652at2"/>
<dbReference type="RefSeq" id="WP_102247810.1">
    <property type="nucleotide sequence ID" value="NZ_CP025682.1"/>
</dbReference>
<dbReference type="GO" id="GO:0005886">
    <property type="term" value="C:plasma membrane"/>
    <property type="evidence" value="ECO:0007669"/>
    <property type="project" value="UniProtKB-SubCell"/>
</dbReference>
<evidence type="ECO:0000256" key="3">
    <source>
        <dbReference type="ARBA" id="ARBA00022679"/>
    </source>
</evidence>
<comment type="subcellular location">
    <subcellularLocation>
        <location evidence="1">Cell membrane</location>
        <topology evidence="1">Multi-pass membrane protein</topology>
    </subcellularLocation>
</comment>
<keyword evidence="2" id="KW-1003">Cell membrane</keyword>
<evidence type="ECO:0000256" key="4">
    <source>
        <dbReference type="ARBA" id="ARBA00022692"/>
    </source>
</evidence>
<gene>
    <name evidence="9" type="ORF">C0099_12985</name>
</gene>
<keyword evidence="4 8" id="KW-0812">Transmembrane</keyword>
<keyword evidence="7" id="KW-0479">Metal-binding</keyword>
<keyword evidence="6 8" id="KW-0472">Membrane</keyword>
<evidence type="ECO:0000256" key="5">
    <source>
        <dbReference type="ARBA" id="ARBA00022989"/>
    </source>
</evidence>
<evidence type="ECO:0000256" key="2">
    <source>
        <dbReference type="ARBA" id="ARBA00022475"/>
    </source>
</evidence>
<dbReference type="GO" id="GO:0044038">
    <property type="term" value="P:cell wall macromolecule biosynthetic process"/>
    <property type="evidence" value="ECO:0007669"/>
    <property type="project" value="TreeGrafter"/>
</dbReference>
<feature type="transmembrane region" description="Helical" evidence="8">
    <location>
        <begin position="137"/>
        <end position="155"/>
    </location>
</feature>
<name>A0A2I6S935_9RHOO</name>
<keyword evidence="10" id="KW-1185">Reference proteome</keyword>
<dbReference type="CDD" id="cd06854">
    <property type="entry name" value="GT_WbpL_WbcO_like"/>
    <property type="match status" value="1"/>
</dbReference>
<comment type="cofactor">
    <cofactor evidence="7">
        <name>Mg(2+)</name>
        <dbReference type="ChEBI" id="CHEBI:18420"/>
    </cofactor>
</comment>
<keyword evidence="7" id="KW-0460">Magnesium</keyword>
<reference evidence="9 10" key="1">
    <citation type="submission" date="2018-01" db="EMBL/GenBank/DDBJ databases">
        <authorList>
            <person name="Fu G.-Y."/>
        </authorList>
    </citation>
    <scope>NUCLEOTIDE SEQUENCE [LARGE SCALE GENOMIC DNA]</scope>
    <source>
        <strain evidence="9 10">SY39</strain>
    </source>
</reference>
<dbReference type="Proteomes" id="UP000242205">
    <property type="component" value="Chromosome"/>
</dbReference>
<evidence type="ECO:0000313" key="9">
    <source>
        <dbReference type="EMBL" id="AUN95765.1"/>
    </source>
</evidence>
<dbReference type="PANTHER" id="PTHR22926:SF3">
    <property type="entry name" value="UNDECAPRENYL-PHOSPHATE ALPHA-N-ACETYLGLUCOSAMINYL 1-PHOSPHATE TRANSFERASE"/>
    <property type="match status" value="1"/>
</dbReference>
<evidence type="ECO:0000256" key="7">
    <source>
        <dbReference type="PIRSR" id="PIRSR600715-1"/>
    </source>
</evidence>
<feature type="transmembrane region" description="Helical" evidence="8">
    <location>
        <begin position="161"/>
        <end position="178"/>
    </location>
</feature>
<dbReference type="AlphaFoldDB" id="A0A2I6S935"/>
<feature type="binding site" evidence="7">
    <location>
        <position position="129"/>
    </location>
    <ligand>
        <name>Mg(2+)</name>
        <dbReference type="ChEBI" id="CHEBI:18420"/>
    </ligand>
</feature>
<accession>A0A2I6S935</accession>
<dbReference type="Pfam" id="PF00953">
    <property type="entry name" value="Glycos_transf_4"/>
    <property type="match status" value="1"/>
</dbReference>
<evidence type="ECO:0000256" key="8">
    <source>
        <dbReference type="SAM" id="Phobius"/>
    </source>
</evidence>
<feature type="transmembrane region" description="Helical" evidence="8">
    <location>
        <begin position="190"/>
        <end position="209"/>
    </location>
</feature>
<sequence length="309" mass="32661">MNYVVVFAASLFVAMALIALRLRFADHGLDVPGERSLHVAPTPHGGGVAIVLVALATGAWAGVDAVWLLAIMVLAVVSMLDDWRGLPFAPRLAVHLLVAASVVFVAHPGGLVAGLTMTIAIAWATNAYNFMDGADGLAGAMALVGFTAYGAGFALAGHGALALMCIAVAGGAAGFLRYNWHPARIFMGDVGAIPLGFMAGGFGWVGAVAGAWPVWFGPMVFAPFLLDATWTLARRALRGERVWQAHREHVYQRMVRAGMGHGRMCRHWALAMAGGAALALLMRMQAGWGWAVFVLWCAGLIFCGRRVVR</sequence>
<feature type="transmembrane region" description="Helical" evidence="8">
    <location>
        <begin position="288"/>
        <end position="308"/>
    </location>
</feature>
<dbReference type="KEGG" id="atw:C0099_12985"/>
<evidence type="ECO:0000313" key="10">
    <source>
        <dbReference type="Proteomes" id="UP000242205"/>
    </source>
</evidence>
<dbReference type="PANTHER" id="PTHR22926">
    <property type="entry name" value="PHOSPHO-N-ACETYLMURAMOYL-PENTAPEPTIDE-TRANSFERASE"/>
    <property type="match status" value="1"/>
</dbReference>
<dbReference type="GO" id="GO:0016780">
    <property type="term" value="F:phosphotransferase activity, for other substituted phosphate groups"/>
    <property type="evidence" value="ECO:0007669"/>
    <property type="project" value="InterPro"/>
</dbReference>
<organism evidence="9 10">
    <name type="scientific">Pseudazoarcus pumilus</name>
    <dbReference type="NCBI Taxonomy" id="2067960"/>
    <lineage>
        <taxon>Bacteria</taxon>
        <taxon>Pseudomonadati</taxon>
        <taxon>Pseudomonadota</taxon>
        <taxon>Betaproteobacteria</taxon>
        <taxon>Rhodocyclales</taxon>
        <taxon>Zoogloeaceae</taxon>
        <taxon>Pseudazoarcus</taxon>
    </lineage>
</organism>
<protein>
    <submittedName>
        <fullName evidence="9">Glycosyl transferase</fullName>
    </submittedName>
</protein>
<evidence type="ECO:0000256" key="1">
    <source>
        <dbReference type="ARBA" id="ARBA00004651"/>
    </source>
</evidence>